<feature type="transmembrane region" description="Helical" evidence="13">
    <location>
        <begin position="49"/>
        <end position="75"/>
    </location>
</feature>
<dbReference type="Gene3D" id="2.40.128.110">
    <property type="entry name" value="Lipid/polyisoprenoid-binding, YceI-like"/>
    <property type="match status" value="1"/>
</dbReference>
<evidence type="ECO:0000313" key="16">
    <source>
        <dbReference type="Proteomes" id="UP001056291"/>
    </source>
</evidence>
<dbReference type="Proteomes" id="UP001056291">
    <property type="component" value="Chromosome"/>
</dbReference>
<feature type="transmembrane region" description="Helical" evidence="13">
    <location>
        <begin position="95"/>
        <end position="118"/>
    </location>
</feature>
<dbReference type="InterPro" id="IPR007372">
    <property type="entry name" value="Lipid/polyisoprenoid-bd_YceI"/>
</dbReference>
<name>A0ABY4W5C4_9PROT</name>
<dbReference type="InterPro" id="IPR052168">
    <property type="entry name" value="Cytochrome_b561_oxidase"/>
</dbReference>
<feature type="domain" description="Lipid/polyisoprenoid-binding YceI-like" evidence="14">
    <location>
        <begin position="245"/>
        <end position="403"/>
    </location>
</feature>
<dbReference type="EMBL" id="CP098747">
    <property type="protein sequence ID" value="USG61097.1"/>
    <property type="molecule type" value="Genomic_DNA"/>
</dbReference>
<dbReference type="SUPFAM" id="SSF81342">
    <property type="entry name" value="Transmembrane di-heme cytochromes"/>
    <property type="match status" value="1"/>
</dbReference>
<feature type="transmembrane region" description="Helical" evidence="13">
    <location>
        <begin position="204"/>
        <end position="224"/>
    </location>
</feature>
<dbReference type="PANTHER" id="PTHR30529">
    <property type="entry name" value="CYTOCHROME B561"/>
    <property type="match status" value="1"/>
</dbReference>
<dbReference type="RefSeq" id="WP_251934084.1">
    <property type="nucleotide sequence ID" value="NZ_CP098747.1"/>
</dbReference>
<evidence type="ECO:0000256" key="13">
    <source>
        <dbReference type="SAM" id="Phobius"/>
    </source>
</evidence>
<keyword evidence="11 13" id="KW-0472">Membrane</keyword>
<evidence type="ECO:0000313" key="15">
    <source>
        <dbReference type="EMBL" id="USG61097.1"/>
    </source>
</evidence>
<dbReference type="PANTHER" id="PTHR30529:SF1">
    <property type="entry name" value="CYTOCHROME B561 HOMOLOG 2"/>
    <property type="match status" value="1"/>
</dbReference>
<feature type="transmembrane region" description="Helical" evidence="13">
    <location>
        <begin position="15"/>
        <end position="37"/>
    </location>
</feature>
<evidence type="ECO:0000259" key="14">
    <source>
        <dbReference type="SMART" id="SM00867"/>
    </source>
</evidence>
<evidence type="ECO:0000256" key="12">
    <source>
        <dbReference type="ARBA" id="ARBA00037975"/>
    </source>
</evidence>
<dbReference type="InterPro" id="IPR011577">
    <property type="entry name" value="Cyt_b561_bac/Ni-Hgenase"/>
</dbReference>
<organism evidence="15 16">
    <name type="scientific">Sneathiella marina</name>
    <dbReference type="NCBI Taxonomy" id="2950108"/>
    <lineage>
        <taxon>Bacteria</taxon>
        <taxon>Pseudomonadati</taxon>
        <taxon>Pseudomonadota</taxon>
        <taxon>Alphaproteobacteria</taxon>
        <taxon>Sneathiellales</taxon>
        <taxon>Sneathiellaceae</taxon>
        <taxon>Sneathiella</taxon>
    </lineage>
</organism>
<feature type="transmembrane region" description="Helical" evidence="13">
    <location>
        <begin position="139"/>
        <end position="162"/>
    </location>
</feature>
<evidence type="ECO:0000256" key="4">
    <source>
        <dbReference type="ARBA" id="ARBA00022475"/>
    </source>
</evidence>
<keyword evidence="3" id="KW-0813">Transport</keyword>
<comment type="subcellular location">
    <subcellularLocation>
        <location evidence="2">Cell membrane</location>
        <topology evidence="2">Multi-pass membrane protein</topology>
    </subcellularLocation>
</comment>
<dbReference type="SUPFAM" id="SSF101874">
    <property type="entry name" value="YceI-like"/>
    <property type="match status" value="1"/>
</dbReference>
<keyword evidence="9 13" id="KW-1133">Transmembrane helix</keyword>
<evidence type="ECO:0000256" key="1">
    <source>
        <dbReference type="ARBA" id="ARBA00001970"/>
    </source>
</evidence>
<evidence type="ECO:0000256" key="10">
    <source>
        <dbReference type="ARBA" id="ARBA00023004"/>
    </source>
</evidence>
<dbReference type="InterPro" id="IPR036761">
    <property type="entry name" value="TTHA0802/YceI-like_sf"/>
</dbReference>
<keyword evidence="10" id="KW-0408">Iron</keyword>
<sequence length="407" mass="44734">MLINTRERYGLIAQLFHWLTACLILILIPLGLFMVQLPINTTEEVGDKFWFYSLHKTLGMTLFAVAALRILWAVFQPHPVLLNSENKLENLAAQTIHWTLYGAIILMPLTGWMHHSALEGFAPIWGPFPQDLPFIPKNLLLASVFGTAHVFTAILLGISIFLHVGGALKHTLIDRDSTLARMVPGRVPTLPDDLPKPPFQWRPLFLSGILFAFLGTAVAINTVVEGSGNQSSQVIPENARNSEYGWRVDHDKSTLAIEVVQSGAQVSGSFANWKAKINFDAENLGASYAIIDIDVSSLTLGGISQQALSSNFLNAAAFPLSNFTSDNFIETETGTYVAQGQLTLVGQTKPLSLPFSLKIENNRAFVDGKAVIQRLEFDIGKKGYPDGQQIGLEVLVNVKIEAEKISR</sequence>
<keyword evidence="7" id="KW-0479">Metal-binding</keyword>
<evidence type="ECO:0000256" key="2">
    <source>
        <dbReference type="ARBA" id="ARBA00004651"/>
    </source>
</evidence>
<dbReference type="Gene3D" id="1.20.950.20">
    <property type="entry name" value="Transmembrane di-heme cytochromes, Chain C"/>
    <property type="match status" value="1"/>
</dbReference>
<gene>
    <name evidence="15" type="ORF">NBZ79_18230</name>
</gene>
<evidence type="ECO:0000256" key="11">
    <source>
        <dbReference type="ARBA" id="ARBA00023136"/>
    </source>
</evidence>
<dbReference type="SMART" id="SM00867">
    <property type="entry name" value="YceI"/>
    <property type="match status" value="1"/>
</dbReference>
<protein>
    <submittedName>
        <fullName evidence="15">Cytochrome b/b6 domain-containing protein</fullName>
    </submittedName>
</protein>
<comment type="cofactor">
    <cofactor evidence="1">
        <name>heme b</name>
        <dbReference type="ChEBI" id="CHEBI:60344"/>
    </cofactor>
</comment>
<evidence type="ECO:0000256" key="6">
    <source>
        <dbReference type="ARBA" id="ARBA00022692"/>
    </source>
</evidence>
<dbReference type="InterPro" id="IPR016174">
    <property type="entry name" value="Di-haem_cyt_TM"/>
</dbReference>
<evidence type="ECO:0000256" key="7">
    <source>
        <dbReference type="ARBA" id="ARBA00022723"/>
    </source>
</evidence>
<evidence type="ECO:0000256" key="9">
    <source>
        <dbReference type="ARBA" id="ARBA00022989"/>
    </source>
</evidence>
<reference evidence="15" key="1">
    <citation type="submission" date="2022-06" db="EMBL/GenBank/DDBJ databases">
        <title>Sneathiella actinostolidae sp. nov., isolated from a sea anemonein the Western Pacific Ocean.</title>
        <authorList>
            <person name="Wei M.J."/>
        </authorList>
    </citation>
    <scope>NUCLEOTIDE SEQUENCE</scope>
    <source>
        <strain evidence="15">PHK-P5</strain>
    </source>
</reference>
<evidence type="ECO:0000256" key="8">
    <source>
        <dbReference type="ARBA" id="ARBA00022982"/>
    </source>
</evidence>
<comment type="similarity">
    <text evidence="12">Belongs to the cytochrome b561 family.</text>
</comment>
<keyword evidence="8" id="KW-0249">Electron transport</keyword>
<keyword evidence="6 13" id="KW-0812">Transmembrane</keyword>
<evidence type="ECO:0000256" key="3">
    <source>
        <dbReference type="ARBA" id="ARBA00022448"/>
    </source>
</evidence>
<dbReference type="PROSITE" id="PS51257">
    <property type="entry name" value="PROKAR_LIPOPROTEIN"/>
    <property type="match status" value="1"/>
</dbReference>
<evidence type="ECO:0000256" key="5">
    <source>
        <dbReference type="ARBA" id="ARBA00022617"/>
    </source>
</evidence>
<keyword evidence="16" id="KW-1185">Reference proteome</keyword>
<keyword evidence="5" id="KW-0349">Heme</keyword>
<keyword evidence="4" id="KW-1003">Cell membrane</keyword>
<accession>A0ABY4W5C4</accession>
<dbReference type="Pfam" id="PF01292">
    <property type="entry name" value="Ni_hydr_CYTB"/>
    <property type="match status" value="1"/>
</dbReference>
<dbReference type="Pfam" id="PF04264">
    <property type="entry name" value="YceI"/>
    <property type="match status" value="1"/>
</dbReference>
<proteinExistence type="inferred from homology"/>